<dbReference type="Proteomes" id="UP001631993">
    <property type="component" value="Unassembled WGS sequence"/>
</dbReference>
<comment type="caution">
    <text evidence="1">The sequence shown here is derived from an EMBL/GenBank/DDBJ whole genome shotgun (WGS) entry which is preliminary data.</text>
</comment>
<organism evidence="1 2">
    <name type="scientific">Streptomyces galilaeus</name>
    <dbReference type="NCBI Taxonomy" id="33899"/>
    <lineage>
        <taxon>Bacteria</taxon>
        <taxon>Bacillati</taxon>
        <taxon>Actinomycetota</taxon>
        <taxon>Actinomycetes</taxon>
        <taxon>Kitasatosporales</taxon>
        <taxon>Streptomycetaceae</taxon>
        <taxon>Streptomyces</taxon>
    </lineage>
</organism>
<accession>A0ABW9IV34</accession>
<reference evidence="1 2" key="1">
    <citation type="submission" date="2024-12" db="EMBL/GenBank/DDBJ databases">
        <title>Forecasting of Potato common scab and diversities of Pathogenic streptomyces spp. in china.</title>
        <authorList>
            <person name="Handique U."/>
            <person name="Wu J."/>
        </authorList>
    </citation>
    <scope>NUCLEOTIDE SEQUENCE [LARGE SCALE GENOMIC DNA]</scope>
    <source>
        <strain evidence="1 2">ZRIMU1585</strain>
    </source>
</reference>
<evidence type="ECO:0000313" key="2">
    <source>
        <dbReference type="Proteomes" id="UP001631993"/>
    </source>
</evidence>
<evidence type="ECO:0000313" key="1">
    <source>
        <dbReference type="EMBL" id="MFM9650914.1"/>
    </source>
</evidence>
<protein>
    <recommendedName>
        <fullName evidence="3">DUF3558 domain-containing protein</fullName>
    </recommendedName>
</protein>
<dbReference type="RefSeq" id="WP_369279425.1">
    <property type="nucleotide sequence ID" value="NZ_JBJVMW010000002.1"/>
</dbReference>
<name>A0ABW9IV34_STRGJ</name>
<proteinExistence type="predicted"/>
<dbReference type="EMBL" id="JBJVNE010000018">
    <property type="protein sequence ID" value="MFM9650914.1"/>
    <property type="molecule type" value="Genomic_DNA"/>
</dbReference>
<gene>
    <name evidence="1" type="ORF">ACKI1S_32800</name>
</gene>
<keyword evidence="2" id="KW-1185">Reference proteome</keyword>
<sequence length="185" mass="19899">MNPHQTASDKPILFPATALTASLLLLLSGCSKEEQGHNYTIPRTICSMPVDSEALASILPAGQKITVKDRSYPGTKGCQVIVDGTLIVTTVQMWVEAGRTAAFVAASQSIDKVDRSAEKGRYQYSAYEAYGKTQGCVDTKHEQELYAVIQAPSSKHRAPDAMKRLIVSFTKSVEESAECASGAGR</sequence>
<evidence type="ECO:0008006" key="3">
    <source>
        <dbReference type="Google" id="ProtNLM"/>
    </source>
</evidence>